<sequence length="328" mass="36751">MEHLAVDTRTLPERDRIEAWEQALSSVGGPIHVDPIPGEDFSGELSSIRRGSFFFYDLRYSGMRLWRRPVDVAKMNQELFALSLTLPSCSLHVERDGRALTLQGGQAYLFNHAATYRTQPPSAYKTRTIAFPGRLLRQRVRDLRHFYALTECIGSSGGLGLIHTFAKHLAQGAADWSADEVCTLSDQFLDLLALFLGSGSAAASPCESSESAMRAGHRQRALQHIRAQAADPDLSPARVAQACGISMGYLHEVFRGFDMGVEQTIFEERLELARRLLSDPRRRRVPIQALAYEAGFNDPAHFSRRFKRRFGVTPGELRTELKHPARAR</sequence>
<accession>A0AAE3NCK6</accession>
<dbReference type="RefSeq" id="WP_271429548.1">
    <property type="nucleotide sequence ID" value="NZ_JAQIPB010000009.1"/>
</dbReference>
<proteinExistence type="predicted"/>
<dbReference type="InterPro" id="IPR018062">
    <property type="entry name" value="HTH_AraC-typ_CS"/>
</dbReference>
<reference evidence="5" key="1">
    <citation type="submission" date="2023-01" db="EMBL/GenBank/DDBJ databases">
        <title>Xenophilus mangrovi sp. nov., isolated from soil of Mangrove nature reserve.</title>
        <authorList>
            <person name="Xu S."/>
            <person name="Liu Z."/>
            <person name="Xu Y."/>
        </authorList>
    </citation>
    <scope>NUCLEOTIDE SEQUENCE</scope>
    <source>
        <strain evidence="5">YW8</strain>
    </source>
</reference>
<dbReference type="SMART" id="SM00342">
    <property type="entry name" value="HTH_ARAC"/>
    <property type="match status" value="1"/>
</dbReference>
<dbReference type="Gene3D" id="1.10.10.60">
    <property type="entry name" value="Homeodomain-like"/>
    <property type="match status" value="1"/>
</dbReference>
<evidence type="ECO:0000256" key="3">
    <source>
        <dbReference type="ARBA" id="ARBA00023163"/>
    </source>
</evidence>
<dbReference type="InterPro" id="IPR009057">
    <property type="entry name" value="Homeodomain-like_sf"/>
</dbReference>
<dbReference type="AlphaFoldDB" id="A0AAE3NCK6"/>
<evidence type="ECO:0000313" key="6">
    <source>
        <dbReference type="Proteomes" id="UP001212602"/>
    </source>
</evidence>
<name>A0AAE3NCK6_9BURK</name>
<dbReference type="GO" id="GO:0003700">
    <property type="term" value="F:DNA-binding transcription factor activity"/>
    <property type="evidence" value="ECO:0007669"/>
    <property type="project" value="InterPro"/>
</dbReference>
<keyword evidence="2" id="KW-0238">DNA-binding</keyword>
<gene>
    <name evidence="5" type="ORF">PGB34_18340</name>
</gene>
<comment type="caution">
    <text evidence="5">The sequence shown here is derived from an EMBL/GenBank/DDBJ whole genome shotgun (WGS) entry which is preliminary data.</text>
</comment>
<dbReference type="PANTHER" id="PTHR46796">
    <property type="entry name" value="HTH-TYPE TRANSCRIPTIONAL ACTIVATOR RHAS-RELATED"/>
    <property type="match status" value="1"/>
</dbReference>
<dbReference type="InterPro" id="IPR018060">
    <property type="entry name" value="HTH_AraC"/>
</dbReference>
<dbReference type="PRINTS" id="PR00032">
    <property type="entry name" value="HTHARAC"/>
</dbReference>
<dbReference type="PROSITE" id="PS00041">
    <property type="entry name" value="HTH_ARAC_FAMILY_1"/>
    <property type="match status" value="1"/>
</dbReference>
<dbReference type="GO" id="GO:0043565">
    <property type="term" value="F:sequence-specific DNA binding"/>
    <property type="evidence" value="ECO:0007669"/>
    <property type="project" value="InterPro"/>
</dbReference>
<feature type="domain" description="HTH araC/xylS-type" evidence="4">
    <location>
        <begin position="219"/>
        <end position="320"/>
    </location>
</feature>
<keyword evidence="6" id="KW-1185">Reference proteome</keyword>
<dbReference type="SUPFAM" id="SSF46689">
    <property type="entry name" value="Homeodomain-like"/>
    <property type="match status" value="1"/>
</dbReference>
<dbReference type="Proteomes" id="UP001212602">
    <property type="component" value="Unassembled WGS sequence"/>
</dbReference>
<protein>
    <submittedName>
        <fullName evidence="5">Helix-turn-helix domain-containing protein</fullName>
    </submittedName>
</protein>
<dbReference type="InterPro" id="IPR020449">
    <property type="entry name" value="Tscrpt_reg_AraC-type_HTH"/>
</dbReference>
<organism evidence="5 6">
    <name type="scientific">Xenophilus arseniciresistens</name>
    <dbReference type="NCBI Taxonomy" id="1283306"/>
    <lineage>
        <taxon>Bacteria</taxon>
        <taxon>Pseudomonadati</taxon>
        <taxon>Pseudomonadota</taxon>
        <taxon>Betaproteobacteria</taxon>
        <taxon>Burkholderiales</taxon>
        <taxon>Comamonadaceae</taxon>
        <taxon>Xenophilus</taxon>
    </lineage>
</organism>
<dbReference type="PANTHER" id="PTHR46796:SF6">
    <property type="entry name" value="ARAC SUBFAMILY"/>
    <property type="match status" value="1"/>
</dbReference>
<dbReference type="InterPro" id="IPR035418">
    <property type="entry name" value="AraC-bd_2"/>
</dbReference>
<dbReference type="Pfam" id="PF14525">
    <property type="entry name" value="AraC_binding_2"/>
    <property type="match status" value="1"/>
</dbReference>
<evidence type="ECO:0000259" key="4">
    <source>
        <dbReference type="PROSITE" id="PS01124"/>
    </source>
</evidence>
<dbReference type="Pfam" id="PF12833">
    <property type="entry name" value="HTH_18"/>
    <property type="match status" value="1"/>
</dbReference>
<evidence type="ECO:0000256" key="1">
    <source>
        <dbReference type="ARBA" id="ARBA00023015"/>
    </source>
</evidence>
<keyword evidence="3" id="KW-0804">Transcription</keyword>
<evidence type="ECO:0000313" key="5">
    <source>
        <dbReference type="EMBL" id="MDA7418331.1"/>
    </source>
</evidence>
<dbReference type="EMBL" id="JAQIPB010000009">
    <property type="protein sequence ID" value="MDA7418331.1"/>
    <property type="molecule type" value="Genomic_DNA"/>
</dbReference>
<dbReference type="InterPro" id="IPR050204">
    <property type="entry name" value="AraC_XylS_family_regulators"/>
</dbReference>
<evidence type="ECO:0000256" key="2">
    <source>
        <dbReference type="ARBA" id="ARBA00023125"/>
    </source>
</evidence>
<dbReference type="PROSITE" id="PS01124">
    <property type="entry name" value="HTH_ARAC_FAMILY_2"/>
    <property type="match status" value="1"/>
</dbReference>
<keyword evidence="1" id="KW-0805">Transcription regulation</keyword>